<dbReference type="PANTHER" id="PTHR30385:SF4">
    <property type="entry name" value="RNA POLYMERASE SIGMA-E FACTOR"/>
    <property type="match status" value="1"/>
</dbReference>
<evidence type="ECO:0000256" key="4">
    <source>
        <dbReference type="ARBA" id="ARBA00023163"/>
    </source>
</evidence>
<evidence type="ECO:0000259" key="6">
    <source>
        <dbReference type="Pfam" id="PF04539"/>
    </source>
</evidence>
<keyword evidence="2" id="KW-0731">Sigma factor</keyword>
<feature type="domain" description="RNA polymerase sigma-70 region 4" evidence="8">
    <location>
        <begin position="231"/>
        <end position="277"/>
    </location>
</feature>
<dbReference type="PRINTS" id="PR00046">
    <property type="entry name" value="SIGMA70FCT"/>
</dbReference>
<dbReference type="KEGG" id="nsn:EXE58_13830"/>
<accession>A0A4P7IGL7</accession>
<dbReference type="GO" id="GO:0003677">
    <property type="term" value="F:DNA binding"/>
    <property type="evidence" value="ECO:0007669"/>
    <property type="project" value="UniProtKB-KW"/>
</dbReference>
<dbReference type="CDD" id="cd06171">
    <property type="entry name" value="Sigma70_r4"/>
    <property type="match status" value="1"/>
</dbReference>
<dbReference type="NCBIfam" id="TIGR02937">
    <property type="entry name" value="sigma70-ECF"/>
    <property type="match status" value="1"/>
</dbReference>
<dbReference type="InterPro" id="IPR013324">
    <property type="entry name" value="RNA_pol_sigma_r3/r4-like"/>
</dbReference>
<proteinExistence type="predicted"/>
<dbReference type="OrthoDB" id="9804285at2"/>
<feature type="compositionally biased region" description="Low complexity" evidence="5">
    <location>
        <begin position="22"/>
        <end position="35"/>
    </location>
</feature>
<dbReference type="RefSeq" id="WP_135268423.1">
    <property type="nucleotide sequence ID" value="NZ_CP038436.1"/>
</dbReference>
<dbReference type="GO" id="GO:0016987">
    <property type="term" value="F:sigma factor activity"/>
    <property type="evidence" value="ECO:0007669"/>
    <property type="project" value="UniProtKB-KW"/>
</dbReference>
<dbReference type="Pfam" id="PF04542">
    <property type="entry name" value="Sigma70_r2"/>
    <property type="match status" value="1"/>
</dbReference>
<dbReference type="InterPro" id="IPR007630">
    <property type="entry name" value="RNA_pol_sigma70_r4"/>
</dbReference>
<evidence type="ECO:0000256" key="1">
    <source>
        <dbReference type="ARBA" id="ARBA00023015"/>
    </source>
</evidence>
<dbReference type="InterPro" id="IPR036388">
    <property type="entry name" value="WH-like_DNA-bd_sf"/>
</dbReference>
<evidence type="ECO:0000313" key="10">
    <source>
        <dbReference type="Proteomes" id="UP000294853"/>
    </source>
</evidence>
<protein>
    <submittedName>
        <fullName evidence="9">SigB/SigF/SigG family RNA polymerase sigma factor</fullName>
    </submittedName>
</protein>
<feature type="domain" description="RNA polymerase sigma-70 region 3" evidence="6">
    <location>
        <begin position="145"/>
        <end position="185"/>
    </location>
</feature>
<organism evidence="9 10">
    <name type="scientific">Nocardioides seonyuensis</name>
    <dbReference type="NCBI Taxonomy" id="2518371"/>
    <lineage>
        <taxon>Bacteria</taxon>
        <taxon>Bacillati</taxon>
        <taxon>Actinomycetota</taxon>
        <taxon>Actinomycetes</taxon>
        <taxon>Propionibacteriales</taxon>
        <taxon>Nocardioidaceae</taxon>
        <taxon>Nocardioides</taxon>
    </lineage>
</organism>
<dbReference type="InterPro" id="IPR013325">
    <property type="entry name" value="RNA_pol_sigma_r2"/>
</dbReference>
<dbReference type="InterPro" id="IPR007627">
    <property type="entry name" value="RNA_pol_sigma70_r2"/>
</dbReference>
<keyword evidence="10" id="KW-1185">Reference proteome</keyword>
<dbReference type="Gene3D" id="1.20.120.1810">
    <property type="match status" value="1"/>
</dbReference>
<name>A0A4P7IGL7_9ACTN</name>
<sequence length="293" mass="32056">MAGTVLQHKKTQHKSTIPAPKSLSGSTSQSAQSRSLRIEQTTELLQRAQEASGEERQAILNQAVEMNLPVARSIARRFSNRGEPLDDLEQVAFVGLTKAVRGFDPARGGDFLSYAVPSIVGEVKRYFRDSAWAVRPPRRIQELQGEITPAVQDLSQRLGRSPNATEIADLLGRDVEDVIEALGCAGCFNPSSLDDSGPGEDGFRLADQLGEEERGFAQAEALEMVARACTVLSPREKRILYLRFIKERTQQQIGAELGVTQTQVSRLLAQILQRLREELDPASEAAAGFSLAS</sequence>
<feature type="region of interest" description="Disordered" evidence="5">
    <location>
        <begin position="1"/>
        <end position="35"/>
    </location>
</feature>
<evidence type="ECO:0000259" key="8">
    <source>
        <dbReference type="Pfam" id="PF04545"/>
    </source>
</evidence>
<dbReference type="SUPFAM" id="SSF88659">
    <property type="entry name" value="Sigma3 and sigma4 domains of RNA polymerase sigma factors"/>
    <property type="match status" value="2"/>
</dbReference>
<evidence type="ECO:0000259" key="7">
    <source>
        <dbReference type="Pfam" id="PF04542"/>
    </source>
</evidence>
<feature type="domain" description="RNA polymerase sigma-70 region 2" evidence="7">
    <location>
        <begin position="64"/>
        <end position="132"/>
    </location>
</feature>
<dbReference type="InterPro" id="IPR014284">
    <property type="entry name" value="RNA_pol_sigma-70_dom"/>
</dbReference>
<dbReference type="Gene3D" id="1.10.10.10">
    <property type="entry name" value="Winged helix-like DNA-binding domain superfamily/Winged helix DNA-binding domain"/>
    <property type="match status" value="2"/>
</dbReference>
<keyword evidence="3" id="KW-0238">DNA-binding</keyword>
<dbReference type="SUPFAM" id="SSF88946">
    <property type="entry name" value="Sigma2 domain of RNA polymerase sigma factors"/>
    <property type="match status" value="1"/>
</dbReference>
<dbReference type="Pfam" id="PF04539">
    <property type="entry name" value="Sigma70_r3"/>
    <property type="match status" value="1"/>
</dbReference>
<evidence type="ECO:0000256" key="3">
    <source>
        <dbReference type="ARBA" id="ARBA00023125"/>
    </source>
</evidence>
<evidence type="ECO:0000256" key="5">
    <source>
        <dbReference type="SAM" id="MobiDB-lite"/>
    </source>
</evidence>
<dbReference type="InterPro" id="IPR014322">
    <property type="entry name" value="RNA_pol_sigma-B/F/G"/>
</dbReference>
<evidence type="ECO:0000256" key="2">
    <source>
        <dbReference type="ARBA" id="ARBA00023082"/>
    </source>
</evidence>
<evidence type="ECO:0000313" key="9">
    <source>
        <dbReference type="EMBL" id="QBX56436.1"/>
    </source>
</evidence>
<dbReference type="InterPro" id="IPR000943">
    <property type="entry name" value="RNA_pol_sigma70"/>
</dbReference>
<dbReference type="Pfam" id="PF04545">
    <property type="entry name" value="Sigma70_r4"/>
    <property type="match status" value="1"/>
</dbReference>
<dbReference type="EMBL" id="CP038436">
    <property type="protein sequence ID" value="QBX56436.1"/>
    <property type="molecule type" value="Genomic_DNA"/>
</dbReference>
<dbReference type="AlphaFoldDB" id="A0A4P7IGL7"/>
<dbReference type="NCBIfam" id="TIGR02980">
    <property type="entry name" value="SigBFG"/>
    <property type="match status" value="1"/>
</dbReference>
<dbReference type="GO" id="GO:0006352">
    <property type="term" value="P:DNA-templated transcription initiation"/>
    <property type="evidence" value="ECO:0007669"/>
    <property type="project" value="InterPro"/>
</dbReference>
<keyword evidence="1" id="KW-0805">Transcription regulation</keyword>
<dbReference type="PANTHER" id="PTHR30385">
    <property type="entry name" value="SIGMA FACTOR F FLAGELLAR"/>
    <property type="match status" value="1"/>
</dbReference>
<gene>
    <name evidence="9" type="ORF">EXE58_13830</name>
</gene>
<keyword evidence="4" id="KW-0804">Transcription</keyword>
<dbReference type="Proteomes" id="UP000294853">
    <property type="component" value="Chromosome"/>
</dbReference>
<dbReference type="InterPro" id="IPR007624">
    <property type="entry name" value="RNA_pol_sigma70_r3"/>
</dbReference>
<reference evidence="9 10" key="1">
    <citation type="submission" date="2019-03" db="EMBL/GenBank/DDBJ databases">
        <title>Three New Species of Nocardioides, Nocardioides euryhalodurans sp. nov., Nocardioides seonyuensis sp. nov. and Nocardioides eburneoflavus sp. nov. Iolated from Soil.</title>
        <authorList>
            <person name="Roh S.G."/>
            <person name="Lee C."/>
            <person name="Kim M.-K."/>
            <person name="Kim S.B."/>
        </authorList>
    </citation>
    <scope>NUCLEOTIDE SEQUENCE [LARGE SCALE GENOMIC DNA]</scope>
    <source>
        <strain evidence="9 10">MMS17-SY207-3</strain>
    </source>
</reference>